<reference evidence="1 2" key="1">
    <citation type="submission" date="2018-03" db="EMBL/GenBank/DDBJ databases">
        <title>Genomic Encyclopedia of Type Strains, Phase III (KMG-III): the genomes of soil and plant-associated and newly described type strains.</title>
        <authorList>
            <person name="Whitman W."/>
        </authorList>
    </citation>
    <scope>NUCLEOTIDE SEQUENCE [LARGE SCALE GENOMIC DNA]</scope>
    <source>
        <strain evidence="1 2">CGMCC 1.9313</strain>
    </source>
</reference>
<evidence type="ECO:0000313" key="1">
    <source>
        <dbReference type="EMBL" id="PRY51466.1"/>
    </source>
</evidence>
<sequence>MLINIIGTSAEQNQRRLDNPFDLRPVYKEGIEYHPGRHLP</sequence>
<comment type="caution">
    <text evidence="1">The sequence shown here is derived from an EMBL/GenBank/DDBJ whole genome shotgun (WGS) entry which is preliminary data.</text>
</comment>
<proteinExistence type="predicted"/>
<organism evidence="1 2">
    <name type="scientific">Arcticibacter pallidicorallinus</name>
    <dbReference type="NCBI Taxonomy" id="1259464"/>
    <lineage>
        <taxon>Bacteria</taxon>
        <taxon>Pseudomonadati</taxon>
        <taxon>Bacteroidota</taxon>
        <taxon>Sphingobacteriia</taxon>
        <taxon>Sphingobacteriales</taxon>
        <taxon>Sphingobacteriaceae</taxon>
        <taxon>Arcticibacter</taxon>
    </lineage>
</organism>
<evidence type="ECO:0000313" key="2">
    <source>
        <dbReference type="Proteomes" id="UP000238034"/>
    </source>
</evidence>
<gene>
    <name evidence="1" type="ORF">B0I27_10751</name>
</gene>
<dbReference type="RefSeq" id="WP_281260342.1">
    <property type="nucleotide sequence ID" value="NZ_PVTH01000007.1"/>
</dbReference>
<keyword evidence="2" id="KW-1185">Reference proteome</keyword>
<accession>A0A2T0U0J4</accession>
<name>A0A2T0U0J4_9SPHI</name>
<dbReference type="EMBL" id="PVTH01000007">
    <property type="protein sequence ID" value="PRY51466.1"/>
    <property type="molecule type" value="Genomic_DNA"/>
</dbReference>
<dbReference type="AlphaFoldDB" id="A0A2T0U0J4"/>
<dbReference type="Proteomes" id="UP000238034">
    <property type="component" value="Unassembled WGS sequence"/>
</dbReference>
<protein>
    <submittedName>
        <fullName evidence="1">Uncharacterized protein</fullName>
    </submittedName>
</protein>